<evidence type="ECO:0000313" key="2">
    <source>
        <dbReference type="EMBL" id="SEO91837.1"/>
    </source>
</evidence>
<dbReference type="OrthoDB" id="1669152at2"/>
<keyword evidence="3" id="KW-1185">Reference proteome</keyword>
<evidence type="ECO:0000313" key="3">
    <source>
        <dbReference type="Proteomes" id="UP000198847"/>
    </source>
</evidence>
<feature type="signal peptide" evidence="1">
    <location>
        <begin position="1"/>
        <end position="32"/>
    </location>
</feature>
<organism evidence="2 3">
    <name type="scientific">Propionispora vibrioides</name>
    <dbReference type="NCBI Taxonomy" id="112903"/>
    <lineage>
        <taxon>Bacteria</taxon>
        <taxon>Bacillati</taxon>
        <taxon>Bacillota</taxon>
        <taxon>Negativicutes</taxon>
        <taxon>Selenomonadales</taxon>
        <taxon>Sporomusaceae</taxon>
        <taxon>Propionispora</taxon>
    </lineage>
</organism>
<accession>A0A1H8TLU8</accession>
<sequence>MNVKKISQTAMAALVAATFLVGGLAVLPTVQAADGADRPAIEQRHKINPEQMAEHIATTFSLNKDTVLQYYNNGTSFKDIRHAAFLAKAGNLSLDTVLQTKTDSNSWQDVAQTLKISPQQIKATRIDLQANHLTKAGLDKQAALDLLNQGYHPRDIACANQLSKDTGKSITDVLFYKKINNTWQDVATTLGVSPEQFKQEMKNLKGSFPHHGGFHHRGTDRIAY</sequence>
<dbReference type="STRING" id="112903.SAMN04490178_10718"/>
<dbReference type="AlphaFoldDB" id="A0A1H8TLU8"/>
<reference evidence="2 3" key="1">
    <citation type="submission" date="2016-10" db="EMBL/GenBank/DDBJ databases">
        <authorList>
            <person name="de Groot N.N."/>
        </authorList>
    </citation>
    <scope>NUCLEOTIDE SEQUENCE [LARGE SCALE GENOMIC DNA]</scope>
    <source>
        <strain evidence="2 3">DSM 13305</strain>
    </source>
</reference>
<dbReference type="EMBL" id="FODY01000007">
    <property type="protein sequence ID" value="SEO91837.1"/>
    <property type="molecule type" value="Genomic_DNA"/>
</dbReference>
<feature type="chain" id="PRO_5011457618" evidence="1">
    <location>
        <begin position="33"/>
        <end position="224"/>
    </location>
</feature>
<name>A0A1H8TLU8_9FIRM</name>
<dbReference type="Proteomes" id="UP000198847">
    <property type="component" value="Unassembled WGS sequence"/>
</dbReference>
<keyword evidence="1" id="KW-0732">Signal</keyword>
<dbReference type="RefSeq" id="WP_091745383.1">
    <property type="nucleotide sequence ID" value="NZ_FODY01000007.1"/>
</dbReference>
<protein>
    <submittedName>
        <fullName evidence="2">Uncharacterized protein</fullName>
    </submittedName>
</protein>
<proteinExistence type="predicted"/>
<evidence type="ECO:0000256" key="1">
    <source>
        <dbReference type="SAM" id="SignalP"/>
    </source>
</evidence>
<gene>
    <name evidence="2" type="ORF">SAMN04490178_10718</name>
</gene>